<dbReference type="AlphaFoldDB" id="A0A9D4KFQ6"/>
<dbReference type="SUPFAM" id="SSF48403">
    <property type="entry name" value="Ankyrin repeat"/>
    <property type="match status" value="1"/>
</dbReference>
<dbReference type="InterPro" id="IPR036770">
    <property type="entry name" value="Ankyrin_rpt-contain_sf"/>
</dbReference>
<dbReference type="EMBL" id="JAIWYP010000004">
    <property type="protein sequence ID" value="KAH3838821.1"/>
    <property type="molecule type" value="Genomic_DNA"/>
</dbReference>
<dbReference type="GO" id="GO:0071356">
    <property type="term" value="P:cellular response to tumor necrosis factor"/>
    <property type="evidence" value="ECO:0007669"/>
    <property type="project" value="TreeGrafter"/>
</dbReference>
<proteinExistence type="predicted"/>
<dbReference type="InterPro" id="IPR051070">
    <property type="entry name" value="NF-kappa-B_inhibitor"/>
</dbReference>
<dbReference type="PROSITE" id="PS50297">
    <property type="entry name" value="ANK_REP_REGION"/>
    <property type="match status" value="3"/>
</dbReference>
<dbReference type="PANTHER" id="PTHR46680:SF3">
    <property type="entry name" value="NF-KAPPA-B INHIBITOR CACTUS"/>
    <property type="match status" value="1"/>
</dbReference>
<evidence type="ECO:0000256" key="2">
    <source>
        <dbReference type="ARBA" id="ARBA00023043"/>
    </source>
</evidence>
<dbReference type="GO" id="GO:0051059">
    <property type="term" value="F:NF-kappaB binding"/>
    <property type="evidence" value="ECO:0007669"/>
    <property type="project" value="TreeGrafter"/>
</dbReference>
<sequence>MTKLNDTGGKEADFIRRKLSHLTCNMEGTHHTVKKSRLAMLTDACQISKEEGHRLRTDESPSSEVTTDPFSANDKYPSMTTLCDKLESCDLSDLQSNGHQDLNSVNINNLLQRTTQQDILCNTEEMFEKDDDGDTPLHLAIIMEKLWLASIFIKMAPAHKFLSIRNKLFQTPLHLAVIMRKMDIVRQLVCAGANVTAVDKNGNTPLHIACRDGFNEIAHHLLEPVRYSEIKCNPNDIPYQTIPQDFDIANYDGLTCLHLAVMNRHVDILQLLIERDVDLNMIERKAGRTVFHMACISGDVKLVRTLMNVRACNIDARTYSGYTPLDLARDYNKDGVYTILAAAGAKHSAESVDSDSK</sequence>
<evidence type="ECO:0000256" key="1">
    <source>
        <dbReference type="ARBA" id="ARBA00022737"/>
    </source>
</evidence>
<dbReference type="Gene3D" id="1.25.40.20">
    <property type="entry name" value="Ankyrin repeat-containing domain"/>
    <property type="match status" value="1"/>
</dbReference>
<comment type="caution">
    <text evidence="5">The sequence shown here is derived from an EMBL/GenBank/DDBJ whole genome shotgun (WGS) entry which is preliminary data.</text>
</comment>
<feature type="repeat" description="ANK" evidence="3">
    <location>
        <begin position="252"/>
        <end position="284"/>
    </location>
</feature>
<feature type="repeat" description="ANK" evidence="3">
    <location>
        <begin position="168"/>
        <end position="200"/>
    </location>
</feature>
<dbReference type="PANTHER" id="PTHR46680">
    <property type="entry name" value="NF-KAPPA-B INHIBITOR ALPHA"/>
    <property type="match status" value="1"/>
</dbReference>
<keyword evidence="1" id="KW-0677">Repeat</keyword>
<feature type="region of interest" description="Disordered" evidence="4">
    <location>
        <begin position="50"/>
        <end position="71"/>
    </location>
</feature>
<dbReference type="OrthoDB" id="20727at2759"/>
<feature type="repeat" description="ANK" evidence="3">
    <location>
        <begin position="201"/>
        <end position="223"/>
    </location>
</feature>
<organism evidence="5 6">
    <name type="scientific">Dreissena polymorpha</name>
    <name type="common">Zebra mussel</name>
    <name type="synonym">Mytilus polymorpha</name>
    <dbReference type="NCBI Taxonomy" id="45954"/>
    <lineage>
        <taxon>Eukaryota</taxon>
        <taxon>Metazoa</taxon>
        <taxon>Spiralia</taxon>
        <taxon>Lophotrochozoa</taxon>
        <taxon>Mollusca</taxon>
        <taxon>Bivalvia</taxon>
        <taxon>Autobranchia</taxon>
        <taxon>Heteroconchia</taxon>
        <taxon>Euheterodonta</taxon>
        <taxon>Imparidentia</taxon>
        <taxon>Neoheterodontei</taxon>
        <taxon>Myida</taxon>
        <taxon>Dreissenoidea</taxon>
        <taxon>Dreissenidae</taxon>
        <taxon>Dreissena</taxon>
    </lineage>
</organism>
<dbReference type="InterPro" id="IPR002110">
    <property type="entry name" value="Ankyrin_rpt"/>
</dbReference>
<accession>A0A9D4KFQ6</accession>
<protein>
    <submittedName>
        <fullName evidence="5">Uncharacterized protein</fullName>
    </submittedName>
</protein>
<feature type="compositionally biased region" description="Polar residues" evidence="4">
    <location>
        <begin position="60"/>
        <end position="70"/>
    </location>
</feature>
<reference evidence="5" key="1">
    <citation type="journal article" date="2019" name="bioRxiv">
        <title>The Genome of the Zebra Mussel, Dreissena polymorpha: A Resource for Invasive Species Research.</title>
        <authorList>
            <person name="McCartney M.A."/>
            <person name="Auch B."/>
            <person name="Kono T."/>
            <person name="Mallez S."/>
            <person name="Zhang Y."/>
            <person name="Obille A."/>
            <person name="Becker A."/>
            <person name="Abrahante J.E."/>
            <person name="Garbe J."/>
            <person name="Badalamenti J.P."/>
            <person name="Herman A."/>
            <person name="Mangelson H."/>
            <person name="Liachko I."/>
            <person name="Sullivan S."/>
            <person name="Sone E.D."/>
            <person name="Koren S."/>
            <person name="Silverstein K.A.T."/>
            <person name="Beckman K.B."/>
            <person name="Gohl D.M."/>
        </authorList>
    </citation>
    <scope>NUCLEOTIDE SEQUENCE</scope>
    <source>
        <strain evidence="5">Duluth1</strain>
        <tissue evidence="5">Whole animal</tissue>
    </source>
</reference>
<dbReference type="PROSITE" id="PS50088">
    <property type="entry name" value="ANK_REPEAT"/>
    <property type="match status" value="3"/>
</dbReference>
<evidence type="ECO:0000256" key="4">
    <source>
        <dbReference type="SAM" id="MobiDB-lite"/>
    </source>
</evidence>
<evidence type="ECO:0000256" key="3">
    <source>
        <dbReference type="PROSITE-ProRule" id="PRU00023"/>
    </source>
</evidence>
<reference evidence="5" key="2">
    <citation type="submission" date="2020-11" db="EMBL/GenBank/DDBJ databases">
        <authorList>
            <person name="McCartney M.A."/>
            <person name="Auch B."/>
            <person name="Kono T."/>
            <person name="Mallez S."/>
            <person name="Becker A."/>
            <person name="Gohl D.M."/>
            <person name="Silverstein K.A.T."/>
            <person name="Koren S."/>
            <person name="Bechman K.B."/>
            <person name="Herman A."/>
            <person name="Abrahante J.E."/>
            <person name="Garbe J."/>
        </authorList>
    </citation>
    <scope>NUCLEOTIDE SEQUENCE</scope>
    <source>
        <strain evidence="5">Duluth1</strain>
        <tissue evidence="5">Whole animal</tissue>
    </source>
</reference>
<feature type="compositionally biased region" description="Basic and acidic residues" evidence="4">
    <location>
        <begin position="50"/>
        <end position="59"/>
    </location>
</feature>
<evidence type="ECO:0000313" key="5">
    <source>
        <dbReference type="EMBL" id="KAH3838821.1"/>
    </source>
</evidence>
<gene>
    <name evidence="5" type="ORF">DPMN_112236</name>
</gene>
<keyword evidence="6" id="KW-1185">Reference proteome</keyword>
<dbReference type="GO" id="GO:0005829">
    <property type="term" value="C:cytosol"/>
    <property type="evidence" value="ECO:0007669"/>
    <property type="project" value="TreeGrafter"/>
</dbReference>
<dbReference type="Pfam" id="PF12796">
    <property type="entry name" value="Ank_2"/>
    <property type="match status" value="2"/>
</dbReference>
<keyword evidence="2 3" id="KW-0040">ANK repeat</keyword>
<dbReference type="Proteomes" id="UP000828390">
    <property type="component" value="Unassembled WGS sequence"/>
</dbReference>
<dbReference type="SMART" id="SM00248">
    <property type="entry name" value="ANK"/>
    <property type="match status" value="6"/>
</dbReference>
<evidence type="ECO:0000313" key="6">
    <source>
        <dbReference type="Proteomes" id="UP000828390"/>
    </source>
</evidence>
<name>A0A9D4KFQ6_DREPO</name>